<dbReference type="EnsemblMetazoa" id="ISCW022156-RA">
    <property type="protein sequence ID" value="ISCW022156-PA"/>
    <property type="gene ID" value="ISCW022156"/>
</dbReference>
<dbReference type="EMBL" id="ABJB011084863">
    <property type="status" value="NOT_ANNOTATED_CDS"/>
    <property type="molecule type" value="Genomic_DNA"/>
</dbReference>
<dbReference type="PaxDb" id="6945-B7QGH1"/>
<dbReference type="Proteomes" id="UP000001555">
    <property type="component" value="Unassembled WGS sequence"/>
</dbReference>
<accession>B7QGH1</accession>
<dbReference type="VEuPathDB" id="VectorBase:ISCI022156"/>
<evidence type="ECO:0000313" key="1">
    <source>
        <dbReference type="EMBL" id="EEC17943.1"/>
    </source>
</evidence>
<dbReference type="AlphaFoldDB" id="B7QGH1"/>
<dbReference type="VEuPathDB" id="VectorBase:ISCW022156"/>
<dbReference type="EMBL" id="DS931589">
    <property type="protein sequence ID" value="EEC17943.1"/>
    <property type="molecule type" value="Genomic_DNA"/>
</dbReference>
<name>B7QGH1_IXOSC</name>
<organism>
    <name type="scientific">Ixodes scapularis</name>
    <name type="common">Black-legged tick</name>
    <name type="synonym">Deer tick</name>
    <dbReference type="NCBI Taxonomy" id="6945"/>
    <lineage>
        <taxon>Eukaryota</taxon>
        <taxon>Metazoa</taxon>
        <taxon>Ecdysozoa</taxon>
        <taxon>Arthropoda</taxon>
        <taxon>Chelicerata</taxon>
        <taxon>Arachnida</taxon>
        <taxon>Acari</taxon>
        <taxon>Parasitiformes</taxon>
        <taxon>Ixodida</taxon>
        <taxon>Ixodoidea</taxon>
        <taxon>Ixodidae</taxon>
        <taxon>Ixodinae</taxon>
        <taxon>Ixodes</taxon>
    </lineage>
</organism>
<keyword evidence="3" id="KW-1185">Reference proteome</keyword>
<gene>
    <name evidence="1" type="ORF">IscW_ISCW022156</name>
</gene>
<proteinExistence type="predicted"/>
<evidence type="ECO:0000313" key="2">
    <source>
        <dbReference type="EnsemblMetazoa" id="ISCW022156-PA"/>
    </source>
</evidence>
<reference evidence="2" key="2">
    <citation type="submission" date="2020-05" db="UniProtKB">
        <authorList>
            <consortium name="EnsemblMetazoa"/>
        </authorList>
    </citation>
    <scope>IDENTIFICATION</scope>
    <source>
        <strain evidence="2">wikel</strain>
    </source>
</reference>
<sequence length="95" mass="10347">MQGYKFPEYTRPACTGDHRQPQLLCGHDTCFLCLEKVHRLAEEERGQAVVGLLPGVLHAPKPPCLGRSKPPEPAFIARWHGNGTAACACVSLLVV</sequence>
<dbReference type="InParanoid" id="B7QGH1"/>
<protein>
    <submittedName>
        <fullName evidence="1 2">Uncharacterized protein</fullName>
    </submittedName>
</protein>
<dbReference type="HOGENOM" id="CLU_2375116_0_0_1"/>
<reference evidence="1 3" key="1">
    <citation type="submission" date="2008-03" db="EMBL/GenBank/DDBJ databases">
        <title>Annotation of Ixodes scapularis.</title>
        <authorList>
            <consortium name="Ixodes scapularis Genome Project Consortium"/>
            <person name="Caler E."/>
            <person name="Hannick L.I."/>
            <person name="Bidwell S."/>
            <person name="Joardar V."/>
            <person name="Thiagarajan M."/>
            <person name="Amedeo P."/>
            <person name="Galinsky K.J."/>
            <person name="Schobel S."/>
            <person name="Inman J."/>
            <person name="Hostetler J."/>
            <person name="Miller J."/>
            <person name="Hammond M."/>
            <person name="Megy K."/>
            <person name="Lawson D."/>
            <person name="Kodira C."/>
            <person name="Sutton G."/>
            <person name="Meyer J."/>
            <person name="Hill C.A."/>
            <person name="Birren B."/>
            <person name="Nene V."/>
            <person name="Collins F."/>
            <person name="Alarcon-Chaidez F."/>
            <person name="Wikel S."/>
            <person name="Strausberg R."/>
        </authorList>
    </citation>
    <scope>NUCLEOTIDE SEQUENCE [LARGE SCALE GENOMIC DNA]</scope>
    <source>
        <strain evidence="3">Wikel</strain>
        <strain evidence="1">Wikel colony</strain>
    </source>
</reference>
<evidence type="ECO:0000313" key="3">
    <source>
        <dbReference type="Proteomes" id="UP000001555"/>
    </source>
</evidence>